<dbReference type="EMBL" id="CP065856">
    <property type="protein sequence ID" value="QPV64307.1"/>
    <property type="molecule type" value="Genomic_DNA"/>
</dbReference>
<proteinExistence type="predicted"/>
<dbReference type="GeneID" id="60588177"/>
<organism evidence="1 2">
    <name type="scientific">Halosimplex litoreum</name>
    <dbReference type="NCBI Taxonomy" id="1198301"/>
    <lineage>
        <taxon>Archaea</taxon>
        <taxon>Methanobacteriati</taxon>
        <taxon>Methanobacteriota</taxon>
        <taxon>Stenosarchaea group</taxon>
        <taxon>Halobacteria</taxon>
        <taxon>Halobacteriales</taxon>
        <taxon>Haloarculaceae</taxon>
        <taxon>Halosimplex</taxon>
    </lineage>
</organism>
<protein>
    <submittedName>
        <fullName evidence="1">Uncharacterized protein</fullName>
    </submittedName>
</protein>
<dbReference type="Proteomes" id="UP000595001">
    <property type="component" value="Chromosome"/>
</dbReference>
<dbReference type="RefSeq" id="WP_198063080.1">
    <property type="nucleotide sequence ID" value="NZ_CP065856.1"/>
</dbReference>
<sequence>MRDHHVEVAGTLSVGTPGETYEVGADQGAVALVVGAPAVDDDHPCEP</sequence>
<dbReference type="AlphaFoldDB" id="A0A7T3G108"/>
<dbReference type="KEGG" id="hlt:I7X12_06750"/>
<evidence type="ECO:0000313" key="2">
    <source>
        <dbReference type="Proteomes" id="UP000595001"/>
    </source>
</evidence>
<name>A0A7T3G108_9EURY</name>
<reference evidence="1 2" key="1">
    <citation type="submission" date="2020-12" db="EMBL/GenBank/DDBJ databases">
        <title>Halosimplex halophilum sp. nov. and Halosimplex salinum sp. nov., two new members of the genus Halosimplex.</title>
        <authorList>
            <person name="Cui H.L."/>
        </authorList>
    </citation>
    <scope>NUCLEOTIDE SEQUENCE [LARGE SCALE GENOMIC DNA]</scope>
    <source>
        <strain evidence="1 2">YGH94</strain>
    </source>
</reference>
<gene>
    <name evidence="1" type="ORF">I7X12_06750</name>
</gene>
<accession>A0A7T3G108</accession>
<keyword evidence="2" id="KW-1185">Reference proteome</keyword>
<evidence type="ECO:0000313" key="1">
    <source>
        <dbReference type="EMBL" id="QPV64307.1"/>
    </source>
</evidence>